<reference evidence="2 3" key="1">
    <citation type="submission" date="2018-10" db="EMBL/GenBank/DDBJ databases">
        <title>Natronolimnobius sp. XQ-INN 246 isolated from Inner Mongolia Autonomous Region of China.</title>
        <authorList>
            <person name="Xue Q."/>
        </authorList>
    </citation>
    <scope>NUCLEOTIDE SEQUENCE [LARGE SCALE GENOMIC DNA]</scope>
    <source>
        <strain evidence="2 3">XQ-INN 246</strain>
    </source>
</reference>
<keyword evidence="3" id="KW-1185">Reference proteome</keyword>
<accession>A0A4S3TGK7</accession>
<name>A0A4S3TGK7_9EURY</name>
<evidence type="ECO:0000313" key="3">
    <source>
        <dbReference type="Proteomes" id="UP000318864"/>
    </source>
</evidence>
<dbReference type="Proteomes" id="UP000318864">
    <property type="component" value="Unassembled WGS sequence"/>
</dbReference>
<feature type="domain" description="MaoC-like" evidence="1">
    <location>
        <begin position="11"/>
        <end position="119"/>
    </location>
</feature>
<dbReference type="Gene3D" id="3.10.129.10">
    <property type="entry name" value="Hotdog Thioesterase"/>
    <property type="match status" value="1"/>
</dbReference>
<dbReference type="Pfam" id="PF01575">
    <property type="entry name" value="MaoC_dehydratas"/>
    <property type="match status" value="1"/>
</dbReference>
<proteinExistence type="predicted"/>
<dbReference type="SUPFAM" id="SSF54637">
    <property type="entry name" value="Thioesterase/thiol ester dehydrase-isomerase"/>
    <property type="match status" value="1"/>
</dbReference>
<organism evidence="2 3">
    <name type="scientific">Salinadaptatus halalkaliphilus</name>
    <dbReference type="NCBI Taxonomy" id="2419781"/>
    <lineage>
        <taxon>Archaea</taxon>
        <taxon>Methanobacteriati</taxon>
        <taxon>Methanobacteriota</taxon>
        <taxon>Stenosarchaea group</taxon>
        <taxon>Halobacteria</taxon>
        <taxon>Halobacteriales</taxon>
        <taxon>Natrialbaceae</taxon>
        <taxon>Salinadaptatus</taxon>
    </lineage>
</organism>
<dbReference type="RefSeq" id="WP_141466658.1">
    <property type="nucleotide sequence ID" value="NZ_RBZW01000076.1"/>
</dbReference>
<comment type="caution">
    <text evidence="2">The sequence shown here is derived from an EMBL/GenBank/DDBJ whole genome shotgun (WGS) entry which is preliminary data.</text>
</comment>
<dbReference type="PANTHER" id="PTHR43664:SF1">
    <property type="entry name" value="BETA-METHYLMALYL-COA DEHYDRATASE"/>
    <property type="match status" value="1"/>
</dbReference>
<sequence length="147" mass="16265">METKYFDDFETGETITTNGRTITEADQLNYAALSGNYDPIHLDAERMADSPFGERLVYGYLVLNVMEGQKVQTGVIEDSVIAFYGIDEARFVEPVAIGDTIHTELTVLDLEPKDEDSGVVVLEETAINQTDDAVVVAETRTLVERTP</sequence>
<dbReference type="OrthoDB" id="209979at2157"/>
<protein>
    <recommendedName>
        <fullName evidence="1">MaoC-like domain-containing protein</fullName>
    </recommendedName>
</protein>
<dbReference type="InterPro" id="IPR029069">
    <property type="entry name" value="HotDog_dom_sf"/>
</dbReference>
<dbReference type="AlphaFoldDB" id="A0A4S3TGK7"/>
<gene>
    <name evidence="2" type="ORF">D8Y22_21510</name>
</gene>
<dbReference type="InterPro" id="IPR052342">
    <property type="entry name" value="MCH/BMMD"/>
</dbReference>
<evidence type="ECO:0000313" key="2">
    <source>
        <dbReference type="EMBL" id="THE63021.1"/>
    </source>
</evidence>
<dbReference type="InterPro" id="IPR002539">
    <property type="entry name" value="MaoC-like_dom"/>
</dbReference>
<evidence type="ECO:0000259" key="1">
    <source>
        <dbReference type="Pfam" id="PF01575"/>
    </source>
</evidence>
<dbReference type="PANTHER" id="PTHR43664">
    <property type="entry name" value="MONOAMINE OXIDASE-RELATED"/>
    <property type="match status" value="1"/>
</dbReference>
<dbReference type="EMBL" id="RBZW01000076">
    <property type="protein sequence ID" value="THE63021.1"/>
    <property type="molecule type" value="Genomic_DNA"/>
</dbReference>